<reference evidence="15 16" key="1">
    <citation type="journal article" date="2018" name="Microbiome">
        <title>Fine metagenomic profile of the Mediterranean stratified and mixed water columns revealed by assembly and recruitment.</title>
        <authorList>
            <person name="Haro-Moreno J.M."/>
            <person name="Lopez-Perez M."/>
            <person name="De La Torre J.R."/>
            <person name="Picazo A."/>
            <person name="Camacho A."/>
            <person name="Rodriguez-Valera F."/>
        </authorList>
    </citation>
    <scope>NUCLEOTIDE SEQUENCE [LARGE SCALE GENOMIC DNA]</scope>
    <source>
        <strain evidence="15">MED-G78</strain>
    </source>
</reference>
<comment type="similarity">
    <text evidence="3 11 14">Belongs to the phosphoglycerate kinase family.</text>
</comment>
<keyword evidence="11" id="KW-0963">Cytoplasm</keyword>
<comment type="catalytic activity">
    <reaction evidence="1 11 14">
        <text>(2R)-3-phosphoglycerate + ATP = (2R)-3-phospho-glyceroyl phosphate + ADP</text>
        <dbReference type="Rhea" id="RHEA:14801"/>
        <dbReference type="ChEBI" id="CHEBI:30616"/>
        <dbReference type="ChEBI" id="CHEBI:57604"/>
        <dbReference type="ChEBI" id="CHEBI:58272"/>
        <dbReference type="ChEBI" id="CHEBI:456216"/>
        <dbReference type="EC" id="2.7.2.3"/>
    </reaction>
</comment>
<evidence type="ECO:0000256" key="1">
    <source>
        <dbReference type="ARBA" id="ARBA00000642"/>
    </source>
</evidence>
<evidence type="ECO:0000256" key="2">
    <source>
        <dbReference type="ARBA" id="ARBA00004838"/>
    </source>
</evidence>
<keyword evidence="7 11" id="KW-0547">Nucleotide-binding</keyword>
<keyword evidence="8 11" id="KW-0418">Kinase</keyword>
<evidence type="ECO:0000256" key="8">
    <source>
        <dbReference type="ARBA" id="ARBA00022777"/>
    </source>
</evidence>
<dbReference type="GO" id="GO:0006096">
    <property type="term" value="P:glycolytic process"/>
    <property type="evidence" value="ECO:0007669"/>
    <property type="project" value="UniProtKB-UniRule"/>
</dbReference>
<feature type="binding site" evidence="11 13">
    <location>
        <position position="196"/>
    </location>
    <ligand>
        <name>ATP</name>
        <dbReference type="ChEBI" id="CHEBI:30616"/>
    </ligand>
</feature>
<evidence type="ECO:0000256" key="5">
    <source>
        <dbReference type="ARBA" id="ARBA00013061"/>
    </source>
</evidence>
<comment type="caution">
    <text evidence="15">The sequence shown here is derived from an EMBL/GenBank/DDBJ whole genome shotgun (WGS) entry which is preliminary data.</text>
</comment>
<evidence type="ECO:0000256" key="6">
    <source>
        <dbReference type="ARBA" id="ARBA00022679"/>
    </source>
</evidence>
<dbReference type="UniPathway" id="UPA00109">
    <property type="reaction ID" value="UER00185"/>
</dbReference>
<protein>
    <recommendedName>
        <fullName evidence="5 11">Phosphoglycerate kinase</fullName>
        <ecNumber evidence="5 11">2.7.2.3</ecNumber>
    </recommendedName>
</protein>
<feature type="binding site" evidence="12">
    <location>
        <position position="145"/>
    </location>
    <ligand>
        <name>(2R)-3-phosphoglycerate</name>
        <dbReference type="ChEBI" id="CHEBI:58272"/>
    </ligand>
</feature>
<sequence length="381" mass="41316">MNNLSDLDLKNKRLLIRADMNVPIQNGTIKDNTRILASLPTIKMCLEAGAKVLLVSHLGRPTEGNSEKIFSLQPVAEALSKIINEPIELVSDIFSSKLFNSSSKIQMLENIRFFKGEKANSELLGKQLADLCDIYVFDAFGTSHRKQASTHSAITQSNQACSGLLLNKEISALTKALNNYKKPYTAVIGGAKVSTKLELITNINKKADHIIVGGGIANTFIKAAGYEIGQSLYEESMVDLAKRILDDGKIILPDALITSLTFEGEAVKEKNIKEVAENEMILDQLLTPAMKDVIASSNTILWNGPLGVFENQLFEIGTKELSKAIAKSSAFSIAGGGETIAAINKFIEPDDVSYCSTGGGAFLEFMEGKELPSIQALRSKN</sequence>
<dbReference type="InterPro" id="IPR015824">
    <property type="entry name" value="Phosphoglycerate_kinase_N"/>
</dbReference>
<evidence type="ECO:0000256" key="12">
    <source>
        <dbReference type="PIRSR" id="PIRSR000724-1"/>
    </source>
</evidence>
<dbReference type="Proteomes" id="UP000252915">
    <property type="component" value="Unassembled WGS sequence"/>
</dbReference>
<dbReference type="GO" id="GO:0043531">
    <property type="term" value="F:ADP binding"/>
    <property type="evidence" value="ECO:0007669"/>
    <property type="project" value="TreeGrafter"/>
</dbReference>
<evidence type="ECO:0000256" key="13">
    <source>
        <dbReference type="PIRSR" id="PIRSR000724-2"/>
    </source>
</evidence>
<accession>A0A368C631</accession>
<dbReference type="Pfam" id="PF00162">
    <property type="entry name" value="PGK"/>
    <property type="match status" value="1"/>
</dbReference>
<keyword evidence="10 11" id="KW-0324">Glycolysis</keyword>
<feature type="binding site" evidence="12">
    <location>
        <position position="34"/>
    </location>
    <ligand>
        <name>(2R)-3-phosphoglycerate</name>
        <dbReference type="ChEBI" id="CHEBI:58272"/>
    </ligand>
</feature>
<evidence type="ECO:0000313" key="16">
    <source>
        <dbReference type="Proteomes" id="UP000252915"/>
    </source>
</evidence>
<dbReference type="Gene3D" id="3.40.50.1260">
    <property type="entry name" value="Phosphoglycerate kinase, N-terminal domain"/>
    <property type="match status" value="2"/>
</dbReference>
<keyword evidence="6 11" id="KW-0808">Transferase</keyword>
<evidence type="ECO:0000256" key="14">
    <source>
        <dbReference type="RuleBase" id="RU000532"/>
    </source>
</evidence>
<dbReference type="GO" id="GO:0004618">
    <property type="term" value="F:phosphoglycerate kinase activity"/>
    <property type="evidence" value="ECO:0007669"/>
    <property type="project" value="UniProtKB-UniRule"/>
</dbReference>
<evidence type="ECO:0000256" key="3">
    <source>
        <dbReference type="ARBA" id="ARBA00008982"/>
    </source>
</evidence>
<evidence type="ECO:0000313" key="15">
    <source>
        <dbReference type="EMBL" id="RCL45048.1"/>
    </source>
</evidence>
<dbReference type="PANTHER" id="PTHR11406:SF23">
    <property type="entry name" value="PHOSPHOGLYCERATE KINASE 1, CHLOROPLASTIC-RELATED"/>
    <property type="match status" value="1"/>
</dbReference>
<dbReference type="EMBL" id="QOPI01000005">
    <property type="protein sequence ID" value="RCL45048.1"/>
    <property type="molecule type" value="Genomic_DNA"/>
</dbReference>
<feature type="binding site" evidence="11 12">
    <location>
        <begin position="19"/>
        <end position="21"/>
    </location>
    <ligand>
        <name>substrate</name>
    </ligand>
</feature>
<feature type="binding site" evidence="11 12">
    <location>
        <begin position="57"/>
        <end position="60"/>
    </location>
    <ligand>
        <name>substrate</name>
    </ligand>
</feature>
<comment type="subunit">
    <text evidence="4 11">Monomer.</text>
</comment>
<name>A0A368C631_9GAMM</name>
<gene>
    <name evidence="11" type="primary">pgk</name>
    <name evidence="15" type="ORF">DBW92_01660</name>
</gene>
<dbReference type="InterPro" id="IPR001576">
    <property type="entry name" value="Phosphoglycerate_kinase"/>
</dbReference>
<dbReference type="PANTHER" id="PTHR11406">
    <property type="entry name" value="PHOSPHOGLYCERATE KINASE"/>
    <property type="match status" value="1"/>
</dbReference>
<dbReference type="GO" id="GO:0005524">
    <property type="term" value="F:ATP binding"/>
    <property type="evidence" value="ECO:0007669"/>
    <property type="project" value="UniProtKB-KW"/>
</dbReference>
<comment type="pathway">
    <text evidence="2 11">Carbohydrate degradation; glycolysis; pyruvate from D-glyceraldehyde 3-phosphate: step 2/5.</text>
</comment>
<dbReference type="FunFam" id="3.40.50.1260:FF:000031">
    <property type="entry name" value="Phosphoglycerate kinase 1"/>
    <property type="match status" value="1"/>
</dbReference>
<dbReference type="GO" id="GO:0006094">
    <property type="term" value="P:gluconeogenesis"/>
    <property type="evidence" value="ECO:0007669"/>
    <property type="project" value="TreeGrafter"/>
</dbReference>
<feature type="binding site" evidence="11 13">
    <location>
        <position position="310"/>
    </location>
    <ligand>
        <name>ATP</name>
        <dbReference type="ChEBI" id="CHEBI:30616"/>
    </ligand>
</feature>
<dbReference type="HAMAP" id="MF_00145">
    <property type="entry name" value="Phosphoglyc_kinase"/>
    <property type="match status" value="1"/>
</dbReference>
<comment type="caution">
    <text evidence="11">Lacks conserved residue(s) required for the propagation of feature annotation.</text>
</comment>
<dbReference type="GO" id="GO:0005829">
    <property type="term" value="C:cytosol"/>
    <property type="evidence" value="ECO:0007669"/>
    <property type="project" value="TreeGrafter"/>
</dbReference>
<evidence type="ECO:0000256" key="10">
    <source>
        <dbReference type="ARBA" id="ARBA00023152"/>
    </source>
</evidence>
<feature type="binding site" evidence="11">
    <location>
        <begin position="336"/>
        <end position="339"/>
    </location>
    <ligand>
        <name>ATP</name>
        <dbReference type="ChEBI" id="CHEBI:30616"/>
    </ligand>
</feature>
<keyword evidence="9 11" id="KW-0067">ATP-binding</keyword>
<evidence type="ECO:0000256" key="9">
    <source>
        <dbReference type="ARBA" id="ARBA00022840"/>
    </source>
</evidence>
<evidence type="ECO:0000256" key="4">
    <source>
        <dbReference type="ARBA" id="ARBA00011245"/>
    </source>
</evidence>
<dbReference type="PRINTS" id="PR00477">
    <property type="entry name" value="PHGLYCKINASE"/>
</dbReference>
<comment type="subcellular location">
    <subcellularLocation>
        <location evidence="11">Cytoplasm</location>
    </subcellularLocation>
</comment>
<proteinExistence type="inferred from homology"/>
<evidence type="ECO:0000256" key="11">
    <source>
        <dbReference type="HAMAP-Rule" id="MF_00145"/>
    </source>
</evidence>
<feature type="binding site" evidence="11">
    <location>
        <position position="145"/>
    </location>
    <ligand>
        <name>substrate</name>
    </ligand>
</feature>
<dbReference type="AlphaFoldDB" id="A0A368C631"/>
<dbReference type="InterPro" id="IPR036043">
    <property type="entry name" value="Phosphoglycerate_kinase_sf"/>
</dbReference>
<organism evidence="15 16">
    <name type="scientific">SAR86 cluster bacterium</name>
    <dbReference type="NCBI Taxonomy" id="2030880"/>
    <lineage>
        <taxon>Bacteria</taxon>
        <taxon>Pseudomonadati</taxon>
        <taxon>Pseudomonadota</taxon>
        <taxon>Gammaproteobacteria</taxon>
        <taxon>SAR86 cluster</taxon>
    </lineage>
</organism>
<dbReference type="SUPFAM" id="SSF53748">
    <property type="entry name" value="Phosphoglycerate kinase"/>
    <property type="match status" value="1"/>
</dbReference>
<feature type="binding site" evidence="11">
    <location>
        <position position="112"/>
    </location>
    <ligand>
        <name>substrate</name>
    </ligand>
</feature>
<feature type="binding site" evidence="11">
    <location>
        <position position="34"/>
    </location>
    <ligand>
        <name>substrate</name>
    </ligand>
</feature>
<feature type="binding site" evidence="12">
    <location>
        <position position="112"/>
    </location>
    <ligand>
        <name>(2R)-3-phosphoglycerate</name>
        <dbReference type="ChEBI" id="CHEBI:58272"/>
    </ligand>
</feature>
<dbReference type="EC" id="2.7.2.3" evidence="5 11"/>
<dbReference type="PIRSF" id="PIRSF000724">
    <property type="entry name" value="Pgk"/>
    <property type="match status" value="1"/>
</dbReference>
<evidence type="ECO:0000256" key="7">
    <source>
        <dbReference type="ARBA" id="ARBA00022741"/>
    </source>
</evidence>